<evidence type="ECO:0000313" key="1">
    <source>
        <dbReference type="EMBL" id="OAJ39453.1"/>
    </source>
</evidence>
<evidence type="ECO:0008006" key="3">
    <source>
        <dbReference type="Google" id="ProtNLM"/>
    </source>
</evidence>
<protein>
    <recommendedName>
        <fullName evidence="3">DUF3730 domain-containing protein</fullName>
    </recommendedName>
</protein>
<reference evidence="1 2" key="2">
    <citation type="submission" date="2016-05" db="EMBL/GenBank/DDBJ databases">
        <title>Lineage-specific infection strategies underlie the spectrum of fungal disease in amphibians.</title>
        <authorList>
            <person name="Cuomo C.A."/>
            <person name="Farrer R.A."/>
            <person name="James T."/>
            <person name="Longcore J."/>
            <person name="Birren B."/>
        </authorList>
    </citation>
    <scope>NUCLEOTIDE SEQUENCE [LARGE SCALE GENOMIC DNA]</scope>
    <source>
        <strain evidence="1 2">JEL423</strain>
    </source>
</reference>
<dbReference type="OrthoDB" id="2110490at2759"/>
<accession>A0A177WHA9</accession>
<organism evidence="1 2">
    <name type="scientific">Batrachochytrium dendrobatidis (strain JEL423)</name>
    <dbReference type="NCBI Taxonomy" id="403673"/>
    <lineage>
        <taxon>Eukaryota</taxon>
        <taxon>Fungi</taxon>
        <taxon>Fungi incertae sedis</taxon>
        <taxon>Chytridiomycota</taxon>
        <taxon>Chytridiomycota incertae sedis</taxon>
        <taxon>Chytridiomycetes</taxon>
        <taxon>Rhizophydiales</taxon>
        <taxon>Rhizophydiales incertae sedis</taxon>
        <taxon>Batrachochytrium</taxon>
    </lineage>
</organism>
<dbReference type="EMBL" id="DS022303">
    <property type="protein sequence ID" value="OAJ39453.1"/>
    <property type="molecule type" value="Genomic_DNA"/>
</dbReference>
<proteinExistence type="predicted"/>
<sequence length="1651" mass="183215">MAESAVRTGNNNKNSELWLKLISSHLSVQLAALDTIKSKIQQLSLDDPRRTVLIDKTLWPAVTAFEHHSLQTISSHVCLDLVFKTVLDLQDIQQRLLAGVAVAPSVALLSWARLLIKLIGIDLARHVDTYRASLVENINVIESRYDVQGADIHPFIVAIAQRSDIAPFIVLAYREELKSLLILDGTDCIESDANMLANIATHRPFIHYMLSLTLHQPKSVLEFQLHMLDALLSTMMDIPATFTRSSNYIFAVLMDHVLDFASVTQEHTLAGMYRIWQFNKAVADQYSLIQLLLNCIMQQWCTFRSISTNASAFLFAIINQTDGCLKNSECACIMSVASFILLDITDGSSLSIIVQLVSKIFQSVDKFDVALDPIFLAILFPLNAIIPIVGALYSSDSNKTISDTQSLFAGIMKKVYHRFTHLDNVDTEAQNDSSKQIIATLCKAQASASCIEYSQILGVSIKILLHETPSSYWHSDTLPELSMLMIGFGIFHPKSSIKYAYLTRLGGLIQDSHKPYLMKLFASIIYILKGKIEPATMHAIITKTIPDLSARKDPFLTSACIRFVLTLLAGENLNTSAELAGFESLIHICNSQPRIWAQVKTYIFQWLQRFKGSQGGGRIKTKAEIRILQDIEVFILQSVSQLSKQKPTQCGYDLLPFVIQYLRLSFASVSGQSIALLTISQAIRDNVSAPLTTWNVVMQNFVSNIKPDCPHLILESLCDYYSTVGEKMQFNEQYIAFASEILTLHLVPLTVCAVDSIKSAAFRALSKFPSSDVYPLLGLPQEFLTFQIPDQPILSGHRDLLCSLIEHECSTMRRPVFKGIASAEGVVGNSSQDTQMDAQTTLISKVYTICCSLTEIYESARFSSAARGGLAFAVLFSANKKEYVKKTVNFSKLGTHSLEFFQVGNAAIKDLVVTDFPLARSEAVEAWCTFWRNSFAQTARYIIDPESTMLPLEAIETLFEMLIGELVFDQIKGSKAPAVVANSLLSATGAVLAAHDLNFASACSQATALVDHCVDQLQQNTSRSETIATLLTSLSFLAQTIHLSDGVRLECILNIMYSHLQPLPDISDDEKIISLSAGVGLSRVIHHILTLPTAFSQGKINEILMQYVQLLDSSLPWNVGVAMGWYALLSSSAYDDIVECIGSVCLENVIAVSVERVQTFSESPQATLESLTDGHSFVAVLWVLSATAPHYPEMLINFDYLALLSKFQRHIQSDRKFEFFLPHVLFAYNHEIARLARLSNGASASIMADTLNYTLELCQSTNNLASLRQAYIQSLGPLLGTSFSFELDLRASSLNVAQLLEVSKKLYELLISRDDAKVLRLCGWTVGSILWSLGYALDSDGTRSVRRREPRTYHRLNVNSSFLRGIHDRLQRSIFEKDIDISLTLMNVMVRVESALPLTDWSPLFEGLINLDESLRMPILLLSRKQSQHDSSKCFSDFFTSQLKIIALSLSSLSAESLPNHLRFIEFACSFESISTLLKLGGIQSDTTSLVTVKSTISVSSARILDILTPLLRYLYLVEQEVENTWQITVAEAIIKTLPAQSTRSLLHRDIARLALQLLEEDHSIVQTDSSAKATCYLVECVLTDSSCTETLIRRLDGYALNPSTRRLWILGSVVVLASSANQSEGIFIKALKNAFLEGCPNTVTACVGDL</sequence>
<reference evidence="1 2" key="1">
    <citation type="submission" date="2006-10" db="EMBL/GenBank/DDBJ databases">
        <title>The Genome Sequence of Batrachochytrium dendrobatidis JEL423.</title>
        <authorList>
            <consortium name="The Broad Institute Genome Sequencing Platform"/>
            <person name="Birren B."/>
            <person name="Lander E."/>
            <person name="Galagan J."/>
            <person name="Cuomo C."/>
            <person name="Devon K."/>
            <person name="Jaffe D."/>
            <person name="Butler J."/>
            <person name="Alvarez P."/>
            <person name="Gnerre S."/>
            <person name="Grabherr M."/>
            <person name="Kleber M."/>
            <person name="Mauceli E."/>
            <person name="Brockman W."/>
            <person name="Young S."/>
            <person name="LaButti K."/>
            <person name="Sykes S."/>
            <person name="DeCaprio D."/>
            <person name="Crawford M."/>
            <person name="Koehrsen M."/>
            <person name="Engels R."/>
            <person name="Montgomery P."/>
            <person name="Pearson M."/>
            <person name="Howarth C."/>
            <person name="Larson L."/>
            <person name="White J."/>
            <person name="O'Leary S."/>
            <person name="Kodira C."/>
            <person name="Zeng Q."/>
            <person name="Yandava C."/>
            <person name="Alvarado L."/>
            <person name="Longcore J."/>
            <person name="James T."/>
        </authorList>
    </citation>
    <scope>NUCLEOTIDE SEQUENCE [LARGE SCALE GENOMIC DNA]</scope>
    <source>
        <strain evidence="1 2">JEL423</strain>
    </source>
</reference>
<evidence type="ECO:0000313" key="2">
    <source>
        <dbReference type="Proteomes" id="UP000077115"/>
    </source>
</evidence>
<dbReference type="Proteomes" id="UP000077115">
    <property type="component" value="Unassembled WGS sequence"/>
</dbReference>
<gene>
    <name evidence="1" type="ORF">BDEG_23296</name>
</gene>
<name>A0A177WHA9_BATDL</name>
<dbReference type="VEuPathDB" id="FungiDB:BDEG_23296"/>